<accession>A0A1S1JB68</accession>
<proteinExistence type="predicted"/>
<dbReference type="AlphaFoldDB" id="A0A1S1JB68"/>
<evidence type="ECO:0000313" key="4">
    <source>
        <dbReference type="Proteomes" id="UP000198319"/>
    </source>
</evidence>
<name>A0A1S1JB68_9FLAO</name>
<dbReference type="STRING" id="1278819.BHE19_04735"/>
<dbReference type="Proteomes" id="UP000198319">
    <property type="component" value="Unassembled WGS sequence"/>
</dbReference>
<evidence type="ECO:0000313" key="2">
    <source>
        <dbReference type="EMBL" id="OXB21122.1"/>
    </source>
</evidence>
<sequence length="154" mass="18307">MKTILILFFISNFVFCQEVENIKKSDTVYIAFKKAKNTKKNIYTDNFREYIFSLDSKKNNQVEHLIFSKPDRKNSLTDKNNLVIDAKIENKSFLKKHSHNIIGVDFLKKFKEEYIVCELFSRSQIFYIVDFSESKKGNTKIYRVFLLNYCPISE</sequence>
<organism evidence="1 3">
    <name type="scientific">Flavobacterium tructae</name>
    <dbReference type="NCBI Taxonomy" id="1114873"/>
    <lineage>
        <taxon>Bacteria</taxon>
        <taxon>Pseudomonadati</taxon>
        <taxon>Bacteroidota</taxon>
        <taxon>Flavobacteriia</taxon>
        <taxon>Flavobacteriales</taxon>
        <taxon>Flavobacteriaceae</taxon>
        <taxon>Flavobacterium</taxon>
    </lineage>
</organism>
<gene>
    <name evidence="2" type="ORF">B0A71_05915</name>
    <name evidence="1" type="ORF">BHE19_04735</name>
</gene>
<reference evidence="1" key="1">
    <citation type="submission" date="2016-09" db="EMBL/GenBank/DDBJ databases">
        <authorList>
            <person name="Capua I."/>
            <person name="De Benedictis P."/>
            <person name="Joannis T."/>
            <person name="Lombin L.H."/>
            <person name="Cattoli G."/>
        </authorList>
    </citation>
    <scope>NUCLEOTIDE SEQUENCE [LARGE SCALE GENOMIC DNA]</scope>
    <source>
        <strain evidence="1">MSU</strain>
    </source>
</reference>
<keyword evidence="4" id="KW-1185">Reference proteome</keyword>
<reference evidence="3" key="2">
    <citation type="submission" date="2016-09" db="EMBL/GenBank/DDBJ databases">
        <authorList>
            <person name="Chen S."/>
            <person name="Walker E."/>
        </authorList>
    </citation>
    <scope>NUCLEOTIDE SEQUENCE [LARGE SCALE GENOMIC DNA]</scope>
    <source>
        <strain evidence="3">MSU</strain>
    </source>
</reference>
<protein>
    <submittedName>
        <fullName evidence="1">Uncharacterized protein</fullName>
    </submittedName>
</protein>
<dbReference type="EMBL" id="MUHG01000005">
    <property type="protein sequence ID" value="OXB21122.1"/>
    <property type="molecule type" value="Genomic_DNA"/>
</dbReference>
<dbReference type="OrthoDB" id="1376455at2"/>
<comment type="caution">
    <text evidence="1">The sequence shown here is derived from an EMBL/GenBank/DDBJ whole genome shotgun (WGS) entry which is preliminary data.</text>
</comment>
<evidence type="ECO:0000313" key="1">
    <source>
        <dbReference type="EMBL" id="OHT46814.1"/>
    </source>
</evidence>
<dbReference type="EMBL" id="MIKE01000011">
    <property type="protein sequence ID" value="OHT46814.1"/>
    <property type="molecule type" value="Genomic_DNA"/>
</dbReference>
<reference evidence="2 4" key="3">
    <citation type="submission" date="2016-11" db="EMBL/GenBank/DDBJ databases">
        <title>Whole genomes of Flavobacteriaceae.</title>
        <authorList>
            <person name="Stine C."/>
            <person name="Li C."/>
            <person name="Tadesse D."/>
        </authorList>
    </citation>
    <scope>NUCLEOTIDE SEQUENCE [LARGE SCALE GENOMIC DNA]</scope>
    <source>
        <strain evidence="2 4">ATCC BAA-2541</strain>
    </source>
</reference>
<dbReference type="Proteomes" id="UP000180252">
    <property type="component" value="Unassembled WGS sequence"/>
</dbReference>
<dbReference type="RefSeq" id="WP_070906460.1">
    <property type="nucleotide sequence ID" value="NZ_CP166110.1"/>
</dbReference>
<evidence type="ECO:0000313" key="3">
    <source>
        <dbReference type="Proteomes" id="UP000180252"/>
    </source>
</evidence>